<reference evidence="2 3" key="1">
    <citation type="journal article" date="2016" name="Nat. Commun.">
        <title>Thousands of microbial genomes shed light on interconnected biogeochemical processes in an aquifer system.</title>
        <authorList>
            <person name="Anantharaman K."/>
            <person name="Brown C.T."/>
            <person name="Hug L.A."/>
            <person name="Sharon I."/>
            <person name="Castelle C.J."/>
            <person name="Probst A.J."/>
            <person name="Thomas B.C."/>
            <person name="Singh A."/>
            <person name="Wilkins M.J."/>
            <person name="Karaoz U."/>
            <person name="Brodie E.L."/>
            <person name="Williams K.H."/>
            <person name="Hubbard S.S."/>
            <person name="Banfield J.F."/>
        </authorList>
    </citation>
    <scope>NUCLEOTIDE SEQUENCE [LARGE SCALE GENOMIC DNA]</scope>
</reference>
<accession>A0A1F5EWU4</accession>
<comment type="caution">
    <text evidence="2">The sequence shown here is derived from an EMBL/GenBank/DDBJ whole genome shotgun (WGS) entry which is preliminary data.</text>
</comment>
<evidence type="ECO:0000313" key="2">
    <source>
        <dbReference type="EMBL" id="OGD71845.1"/>
    </source>
</evidence>
<proteinExistence type="predicted"/>
<keyword evidence="1" id="KW-0732">Signal</keyword>
<gene>
    <name evidence="2" type="ORF">A2Y64_08345</name>
</gene>
<feature type="chain" id="PRO_5009518404" description="SbsA Ig-like domain-containing protein" evidence="1">
    <location>
        <begin position="20"/>
        <end position="366"/>
    </location>
</feature>
<evidence type="ECO:0000313" key="3">
    <source>
        <dbReference type="Proteomes" id="UP000177187"/>
    </source>
</evidence>
<dbReference type="AlphaFoldDB" id="A0A1F5EWU4"/>
<organism evidence="2 3">
    <name type="scientific">Candidatus Coatesbacteria bacterium RBG_13_66_14</name>
    <dbReference type="NCBI Taxonomy" id="1817816"/>
    <lineage>
        <taxon>Bacteria</taxon>
        <taxon>Candidatus Coatesiibacteriota</taxon>
    </lineage>
</organism>
<evidence type="ECO:0000256" key="1">
    <source>
        <dbReference type="SAM" id="SignalP"/>
    </source>
</evidence>
<feature type="signal peptide" evidence="1">
    <location>
        <begin position="1"/>
        <end position="19"/>
    </location>
</feature>
<dbReference type="EMBL" id="MFAF01000139">
    <property type="protein sequence ID" value="OGD71845.1"/>
    <property type="molecule type" value="Genomic_DNA"/>
</dbReference>
<evidence type="ECO:0008006" key="4">
    <source>
        <dbReference type="Google" id="ProtNLM"/>
    </source>
</evidence>
<name>A0A1F5EWU4_9BACT</name>
<protein>
    <recommendedName>
        <fullName evidence="4">SbsA Ig-like domain-containing protein</fullName>
    </recommendedName>
</protein>
<dbReference type="Proteomes" id="UP000177187">
    <property type="component" value="Unassembled WGS sequence"/>
</dbReference>
<sequence>MKKLVILLALMVVASFADQYDLMIAHCDPGSTSGVTTNIAGDPFYEDVYFVNCQSYTPTVAEMAEYGCVFTWSNYTYSNPTQMGNNLADYVDDGGTVVINDFSWTSGWGLQGRLMTDANYAPMTHNGSGAYSNTNLGSKDDAHPFMDGVSSITNIYYWTYVTKESPATWVADNTTSVIYCAVNADFNVAGVNMYPGDAKHWSGDGWILLNNMIQNLMEGLIEDFDPPYVNGMDPDDGEVDVPIDSTVVFHCVDDISKVDTDTIDFTVKDSTLTGSRTVSAGGALSVLASPARTLPGDLDIDDTDPADVVCTWTGADDFYDDVTITCTVDGMLADNRGNEMGDDFVWTFDTGAAVDITTWGAIKADF</sequence>